<keyword evidence="10" id="KW-1185">Reference proteome</keyword>
<feature type="domain" description="Glucosamine/galactosamine-6-phosphate isomerase" evidence="8">
    <location>
        <begin position="17"/>
        <end position="221"/>
    </location>
</feature>
<dbReference type="InterPro" id="IPR037171">
    <property type="entry name" value="NagB/RpiA_transferase-like"/>
</dbReference>
<dbReference type="Gene3D" id="3.40.50.1360">
    <property type="match status" value="1"/>
</dbReference>
<dbReference type="GO" id="GO:0005975">
    <property type="term" value="P:carbohydrate metabolic process"/>
    <property type="evidence" value="ECO:0007669"/>
    <property type="project" value="UniProtKB-UniRule"/>
</dbReference>
<dbReference type="Proteomes" id="UP000092631">
    <property type="component" value="Chromosome"/>
</dbReference>
<dbReference type="EC" id="3.1.1.31" evidence="5 7"/>
<evidence type="ECO:0000256" key="2">
    <source>
        <dbReference type="ARBA" id="ARBA00002681"/>
    </source>
</evidence>
<gene>
    <name evidence="7" type="primary">pgl</name>
    <name evidence="9" type="ORF">A4V03_07035</name>
</gene>
<protein>
    <recommendedName>
        <fullName evidence="6 7">6-phosphogluconolactonase</fullName>
        <shortName evidence="7">6PGL</shortName>
        <ecNumber evidence="5 7">3.1.1.31</ecNumber>
    </recommendedName>
</protein>
<accession>A0A1C7GYK8</accession>
<dbReference type="KEGG" id="bcae:A4V03_07035"/>
<dbReference type="AlphaFoldDB" id="A0A1C7GYK8"/>
<dbReference type="PANTHER" id="PTHR11054:SF0">
    <property type="entry name" value="6-PHOSPHOGLUCONOLACTONASE"/>
    <property type="match status" value="1"/>
</dbReference>
<proteinExistence type="inferred from homology"/>
<dbReference type="GO" id="GO:0017057">
    <property type="term" value="F:6-phosphogluconolactonase activity"/>
    <property type="evidence" value="ECO:0007669"/>
    <property type="project" value="UniProtKB-UniRule"/>
</dbReference>
<evidence type="ECO:0000256" key="3">
    <source>
        <dbReference type="ARBA" id="ARBA00004961"/>
    </source>
</evidence>
<evidence type="ECO:0000256" key="7">
    <source>
        <dbReference type="RuleBase" id="RU365095"/>
    </source>
</evidence>
<evidence type="ECO:0000256" key="5">
    <source>
        <dbReference type="ARBA" id="ARBA00013198"/>
    </source>
</evidence>
<dbReference type="SUPFAM" id="SSF100950">
    <property type="entry name" value="NagB/RpiA/CoA transferase-like"/>
    <property type="match status" value="1"/>
</dbReference>
<comment type="function">
    <text evidence="2 7">Hydrolysis of 6-phosphogluconolactone to 6-phosphogluconate.</text>
</comment>
<organism evidence="9 10">
    <name type="scientific">Bacteroides caecimuris</name>
    <dbReference type="NCBI Taxonomy" id="1796613"/>
    <lineage>
        <taxon>Bacteria</taxon>
        <taxon>Pseudomonadati</taxon>
        <taxon>Bacteroidota</taxon>
        <taxon>Bacteroidia</taxon>
        <taxon>Bacteroidales</taxon>
        <taxon>Bacteroidaceae</taxon>
        <taxon>Bacteroides</taxon>
    </lineage>
</organism>
<evidence type="ECO:0000256" key="1">
    <source>
        <dbReference type="ARBA" id="ARBA00000832"/>
    </source>
</evidence>
<name>A0A1C7GYK8_9BACE</name>
<dbReference type="PANTHER" id="PTHR11054">
    <property type="entry name" value="6-PHOSPHOGLUCONOLACTONASE"/>
    <property type="match status" value="1"/>
</dbReference>
<evidence type="ECO:0000313" key="9">
    <source>
        <dbReference type="EMBL" id="ANU57349.1"/>
    </source>
</evidence>
<dbReference type="CDD" id="cd01400">
    <property type="entry name" value="6PGL"/>
    <property type="match status" value="1"/>
</dbReference>
<dbReference type="OrthoDB" id="9810967at2"/>
<dbReference type="InterPro" id="IPR006148">
    <property type="entry name" value="Glc/Gal-6P_isomerase"/>
</dbReference>
<dbReference type="GO" id="GO:0006098">
    <property type="term" value="P:pentose-phosphate shunt"/>
    <property type="evidence" value="ECO:0007669"/>
    <property type="project" value="UniProtKB-UniPathway"/>
</dbReference>
<evidence type="ECO:0000256" key="4">
    <source>
        <dbReference type="ARBA" id="ARBA00010662"/>
    </source>
</evidence>
<dbReference type="GeneID" id="82186886"/>
<keyword evidence="7" id="KW-0378">Hydrolase</keyword>
<dbReference type="Pfam" id="PF01182">
    <property type="entry name" value="Glucosamine_iso"/>
    <property type="match status" value="1"/>
</dbReference>
<sequence>MKLSVFPSSIETSRALILRLVEIMNEEPDRVFNIAVSGGNTPALMFDLWANEYVKSTPWDRMRIYWVDERCVPPDDSDSNYGMMRKLLLGLTPIPYENVFRIRGEAKPAKEAVRYSELVRQQVPLKRGWPEFDIVLLGAGDDGHTSSIFPGQEDLLISNSIYVVSAHPRNGQKRIAMTGYPIQNARYVIFLITGKNKADIVDEICHSGDTGPAAYIAHHAQNVELFADKAAAAYIDDSNRCGNK</sequence>
<comment type="pathway">
    <text evidence="3 7">Carbohydrate degradation; pentose phosphate pathway; D-ribulose 5-phosphate from D-glucose 6-phosphate (oxidative stage): step 2/3.</text>
</comment>
<dbReference type="UniPathway" id="UPA00115">
    <property type="reaction ID" value="UER00409"/>
</dbReference>
<dbReference type="RefSeq" id="WP_065538432.1">
    <property type="nucleotide sequence ID" value="NZ_CAOKYF010000032.1"/>
</dbReference>
<evidence type="ECO:0000256" key="6">
    <source>
        <dbReference type="ARBA" id="ARBA00020337"/>
    </source>
</evidence>
<comment type="catalytic activity">
    <reaction evidence="1 7">
        <text>6-phospho-D-glucono-1,5-lactone + H2O = 6-phospho-D-gluconate + H(+)</text>
        <dbReference type="Rhea" id="RHEA:12556"/>
        <dbReference type="ChEBI" id="CHEBI:15377"/>
        <dbReference type="ChEBI" id="CHEBI:15378"/>
        <dbReference type="ChEBI" id="CHEBI:57955"/>
        <dbReference type="ChEBI" id="CHEBI:58759"/>
        <dbReference type="EC" id="3.1.1.31"/>
    </reaction>
</comment>
<evidence type="ECO:0000259" key="8">
    <source>
        <dbReference type="Pfam" id="PF01182"/>
    </source>
</evidence>
<dbReference type="InterPro" id="IPR039104">
    <property type="entry name" value="6PGL"/>
</dbReference>
<dbReference type="InterPro" id="IPR005900">
    <property type="entry name" value="6-phosphogluconolactonase_DevB"/>
</dbReference>
<reference evidence="10" key="1">
    <citation type="submission" date="2016-04" db="EMBL/GenBank/DDBJ databases">
        <title>Complete Genome Sequences of Twelve Strains of a Stable Defined Moderately Diverse Mouse Microbiota 2 (sDMDMm2).</title>
        <authorList>
            <person name="Uchimura Y."/>
            <person name="Wyss M."/>
            <person name="Brugiroux S."/>
            <person name="Limenitakis J.P."/>
            <person name="Stecher B."/>
            <person name="McCoy K.D."/>
            <person name="Macpherson A.J."/>
        </authorList>
    </citation>
    <scope>NUCLEOTIDE SEQUENCE [LARGE SCALE GENOMIC DNA]</scope>
    <source>
        <strain evidence="10">I48</strain>
    </source>
</reference>
<dbReference type="NCBIfam" id="TIGR01198">
    <property type="entry name" value="pgl"/>
    <property type="match status" value="1"/>
</dbReference>
<comment type="similarity">
    <text evidence="4 7">Belongs to the glucosamine/galactosamine-6-phosphate isomerase family. 6-phosphogluconolactonase subfamily.</text>
</comment>
<evidence type="ECO:0000313" key="10">
    <source>
        <dbReference type="Proteomes" id="UP000092631"/>
    </source>
</evidence>
<dbReference type="EMBL" id="CP015401">
    <property type="protein sequence ID" value="ANU57349.1"/>
    <property type="molecule type" value="Genomic_DNA"/>
</dbReference>